<keyword evidence="3 5" id="KW-1133">Transmembrane helix</keyword>
<evidence type="ECO:0000259" key="6">
    <source>
        <dbReference type="Pfam" id="PF00924"/>
    </source>
</evidence>
<keyword evidence="8" id="KW-1185">Reference proteome</keyword>
<gene>
    <name evidence="7" type="ORF">CWI84_01895</name>
</gene>
<feature type="transmembrane region" description="Helical" evidence="5">
    <location>
        <begin position="80"/>
        <end position="107"/>
    </location>
</feature>
<dbReference type="GO" id="GO:0016020">
    <property type="term" value="C:membrane"/>
    <property type="evidence" value="ECO:0007669"/>
    <property type="project" value="UniProtKB-SubCell"/>
</dbReference>
<evidence type="ECO:0000256" key="1">
    <source>
        <dbReference type="ARBA" id="ARBA00004370"/>
    </source>
</evidence>
<feature type="domain" description="Mechanosensitive ion channel MscS" evidence="6">
    <location>
        <begin position="105"/>
        <end position="172"/>
    </location>
</feature>
<dbReference type="InterPro" id="IPR023408">
    <property type="entry name" value="MscS_beta-dom_sf"/>
</dbReference>
<protein>
    <recommendedName>
        <fullName evidence="6">Mechanosensitive ion channel MscS domain-containing protein</fullName>
    </recommendedName>
</protein>
<comment type="subcellular location">
    <subcellularLocation>
        <location evidence="1">Membrane</location>
    </subcellularLocation>
</comment>
<evidence type="ECO:0000256" key="4">
    <source>
        <dbReference type="ARBA" id="ARBA00023136"/>
    </source>
</evidence>
<dbReference type="PANTHER" id="PTHR30566:SF27">
    <property type="entry name" value="MECHANOSENSITIVE ION CHANNEL PROTEIN"/>
    <property type="match status" value="1"/>
</dbReference>
<dbReference type="Proteomes" id="UP000287996">
    <property type="component" value="Unassembled WGS sequence"/>
</dbReference>
<dbReference type="Pfam" id="PF00924">
    <property type="entry name" value="MS_channel_2nd"/>
    <property type="match status" value="1"/>
</dbReference>
<dbReference type="InterPro" id="IPR006685">
    <property type="entry name" value="MscS_channel_2nd"/>
</dbReference>
<evidence type="ECO:0000256" key="3">
    <source>
        <dbReference type="ARBA" id="ARBA00022989"/>
    </source>
</evidence>
<proteinExistence type="predicted"/>
<evidence type="ECO:0000256" key="5">
    <source>
        <dbReference type="SAM" id="Phobius"/>
    </source>
</evidence>
<dbReference type="InterPro" id="IPR010920">
    <property type="entry name" value="LSM_dom_sf"/>
</dbReference>
<dbReference type="AlphaFoldDB" id="A0A432ZUE6"/>
<feature type="transmembrane region" description="Helical" evidence="5">
    <location>
        <begin position="15"/>
        <end position="36"/>
    </location>
</feature>
<dbReference type="EMBL" id="PIQH01000001">
    <property type="protein sequence ID" value="RUO81574.1"/>
    <property type="molecule type" value="Genomic_DNA"/>
</dbReference>
<evidence type="ECO:0000256" key="2">
    <source>
        <dbReference type="ARBA" id="ARBA00022692"/>
    </source>
</evidence>
<reference evidence="7 8" key="1">
    <citation type="journal article" date="2011" name="Front. Microbiol.">
        <title>Genomic signatures of strain selection and enhancement in Bacillus atrophaeus var. globigii, a historical biowarfare simulant.</title>
        <authorList>
            <person name="Gibbons H.S."/>
            <person name="Broomall S.M."/>
            <person name="McNew L.A."/>
            <person name="Daligault H."/>
            <person name="Chapman C."/>
            <person name="Bruce D."/>
            <person name="Karavis M."/>
            <person name="Krepps M."/>
            <person name="McGregor P.A."/>
            <person name="Hong C."/>
            <person name="Park K.H."/>
            <person name="Akmal A."/>
            <person name="Feldman A."/>
            <person name="Lin J.S."/>
            <person name="Chang W.E."/>
            <person name="Higgs B.W."/>
            <person name="Demirev P."/>
            <person name="Lindquist J."/>
            <person name="Liem A."/>
            <person name="Fochler E."/>
            <person name="Read T.D."/>
            <person name="Tapia R."/>
            <person name="Johnson S."/>
            <person name="Bishop-Lilly K.A."/>
            <person name="Detter C."/>
            <person name="Han C."/>
            <person name="Sozhamannan S."/>
            <person name="Rosenzweig C.N."/>
            <person name="Skowronski E.W."/>
        </authorList>
    </citation>
    <scope>NUCLEOTIDE SEQUENCE [LARGE SCALE GENOMIC DNA]</scope>
    <source>
        <strain evidence="7 8">CC-PW-9</strain>
    </source>
</reference>
<keyword evidence="4 5" id="KW-0472">Membrane</keyword>
<name>A0A432ZUE6_9GAMM</name>
<evidence type="ECO:0000313" key="7">
    <source>
        <dbReference type="EMBL" id="RUO81574.1"/>
    </source>
</evidence>
<dbReference type="Gene3D" id="2.30.30.60">
    <property type="match status" value="1"/>
</dbReference>
<feature type="transmembrane region" description="Helical" evidence="5">
    <location>
        <begin position="57"/>
        <end position="74"/>
    </location>
</feature>
<accession>A0A432ZUE6</accession>
<evidence type="ECO:0000313" key="8">
    <source>
        <dbReference type="Proteomes" id="UP000287996"/>
    </source>
</evidence>
<dbReference type="OrthoDB" id="9775421at2"/>
<dbReference type="GO" id="GO:0008381">
    <property type="term" value="F:mechanosensitive monoatomic ion channel activity"/>
    <property type="evidence" value="ECO:0007669"/>
    <property type="project" value="UniProtKB-ARBA"/>
</dbReference>
<comment type="caution">
    <text evidence="7">The sequence shown here is derived from an EMBL/GenBank/DDBJ whole genome shotgun (WGS) entry which is preliminary data.</text>
</comment>
<sequence>MLNQIVDELKASDSFLHLLGSTLVLFIAILIVRSLLRRYIRNSIQSADLRRRWLIQLRNALVLVLLFGLVMIWGNELRTFALSLVAIAVALVIATKELIICISGSLIKSGARSFNLGDRIQVKDFRGDVIDQNLLTTTLLEVGPGKTINQRSGRMVVVPNSIFVSEPVVNESYSRNFVLHAFTVPFKREENWKLAQQALLSAAQKQCEDYLPLVRKHFDKLSYRTGLESPSVEPRVSIQVPVAGEIHLVVRVPTHEDQRNIIEQAILNDTFSNNIF</sequence>
<dbReference type="PANTHER" id="PTHR30566">
    <property type="entry name" value="YNAI-RELATED MECHANOSENSITIVE ION CHANNEL"/>
    <property type="match status" value="1"/>
</dbReference>
<organism evidence="7 8">
    <name type="scientific">Idiomarina tyrosinivorans</name>
    <dbReference type="NCBI Taxonomy" id="1445662"/>
    <lineage>
        <taxon>Bacteria</taxon>
        <taxon>Pseudomonadati</taxon>
        <taxon>Pseudomonadota</taxon>
        <taxon>Gammaproteobacteria</taxon>
        <taxon>Alteromonadales</taxon>
        <taxon>Idiomarinaceae</taxon>
        <taxon>Idiomarina</taxon>
    </lineage>
</organism>
<dbReference type="SUPFAM" id="SSF50182">
    <property type="entry name" value="Sm-like ribonucleoproteins"/>
    <property type="match status" value="1"/>
</dbReference>
<keyword evidence="2 5" id="KW-0812">Transmembrane</keyword>